<proteinExistence type="predicted"/>
<dbReference type="GeneID" id="23864626"/>
<sequence>MLLSSSQQCMPQEPPRILCNVESVGSGGNDVVMVFDGGAMAFAGEHNPHCTVRRFTSNIPMRAETLKRMKCRKAARKSPPPLASEKEGFATQQQLSLMFSVERGGAEKEV</sequence>
<dbReference type="AlphaFoldDB" id="D0A1B9"/>
<protein>
    <submittedName>
        <fullName evidence="2">Uncharacterized protein</fullName>
    </submittedName>
</protein>
<dbReference type="KEGG" id="tbg:TbgDal_X1420"/>
<feature type="region of interest" description="Disordered" evidence="1">
    <location>
        <begin position="70"/>
        <end position="89"/>
    </location>
</feature>
<gene>
    <name evidence="2" type="ORF">TbgDal_X1420</name>
</gene>
<evidence type="ECO:0000313" key="3">
    <source>
        <dbReference type="Proteomes" id="UP000002316"/>
    </source>
</evidence>
<accession>D0A1B9</accession>
<name>D0A1B9_TRYB9</name>
<evidence type="ECO:0000313" key="2">
    <source>
        <dbReference type="EMBL" id="CBH15061.1"/>
    </source>
</evidence>
<dbReference type="RefSeq" id="XP_011777327.1">
    <property type="nucleotide sequence ID" value="XM_011779025.1"/>
</dbReference>
<dbReference type="Proteomes" id="UP000002316">
    <property type="component" value="Chromosome 10"/>
</dbReference>
<dbReference type="EMBL" id="FN554973">
    <property type="protein sequence ID" value="CBH15061.1"/>
    <property type="molecule type" value="Genomic_DNA"/>
</dbReference>
<reference evidence="3" key="1">
    <citation type="journal article" date="2010" name="PLoS Negl. Trop. Dis.">
        <title>The genome sequence of Trypanosoma brucei gambiense, causative agent of chronic human african trypanosomiasis.</title>
        <authorList>
            <person name="Jackson A.P."/>
            <person name="Sanders M."/>
            <person name="Berry A."/>
            <person name="McQuillan J."/>
            <person name="Aslett M.A."/>
            <person name="Quail M.A."/>
            <person name="Chukualim B."/>
            <person name="Capewell P."/>
            <person name="MacLeod A."/>
            <person name="Melville S.E."/>
            <person name="Gibson W."/>
            <person name="Barry J.D."/>
            <person name="Berriman M."/>
            <person name="Hertz-Fowler C."/>
        </authorList>
    </citation>
    <scope>NUCLEOTIDE SEQUENCE [LARGE SCALE GENOMIC DNA]</scope>
    <source>
        <strain evidence="3">MHOM/CI/86/DAL972</strain>
    </source>
</reference>
<evidence type="ECO:0000256" key="1">
    <source>
        <dbReference type="SAM" id="MobiDB-lite"/>
    </source>
</evidence>
<organism evidence="2 3">
    <name type="scientific">Trypanosoma brucei gambiense (strain MHOM/CI/86/DAL972)</name>
    <dbReference type="NCBI Taxonomy" id="679716"/>
    <lineage>
        <taxon>Eukaryota</taxon>
        <taxon>Discoba</taxon>
        <taxon>Euglenozoa</taxon>
        <taxon>Kinetoplastea</taxon>
        <taxon>Metakinetoplastina</taxon>
        <taxon>Trypanosomatida</taxon>
        <taxon>Trypanosomatidae</taxon>
        <taxon>Trypanosoma</taxon>
    </lineage>
</organism>